<evidence type="ECO:0000256" key="1">
    <source>
        <dbReference type="ARBA" id="ARBA00022649"/>
    </source>
</evidence>
<dbReference type="InterPro" id="IPR022907">
    <property type="entry name" value="VapC_family"/>
</dbReference>
<organism evidence="8 9">
    <name type="scientific">Microbacterium bovistercoris</name>
    <dbReference type="NCBI Taxonomy" id="2293570"/>
    <lineage>
        <taxon>Bacteria</taxon>
        <taxon>Bacillati</taxon>
        <taxon>Actinomycetota</taxon>
        <taxon>Actinomycetes</taxon>
        <taxon>Micrococcales</taxon>
        <taxon>Microbacteriaceae</taxon>
        <taxon>Microbacterium</taxon>
    </lineage>
</organism>
<gene>
    <name evidence="6" type="primary">vapC</name>
    <name evidence="8" type="ORF">DY023_00890</name>
</gene>
<comment type="similarity">
    <text evidence="6">Belongs to the PINc/VapC protein family.</text>
</comment>
<feature type="binding site" evidence="6">
    <location>
        <position position="108"/>
    </location>
    <ligand>
        <name>Mg(2+)</name>
        <dbReference type="ChEBI" id="CHEBI:18420"/>
    </ligand>
</feature>
<dbReference type="GO" id="GO:0000287">
    <property type="term" value="F:magnesium ion binding"/>
    <property type="evidence" value="ECO:0007669"/>
    <property type="project" value="UniProtKB-UniRule"/>
</dbReference>
<dbReference type="Gene3D" id="3.40.50.1010">
    <property type="entry name" value="5'-nuclease"/>
    <property type="match status" value="1"/>
</dbReference>
<evidence type="ECO:0000256" key="6">
    <source>
        <dbReference type="HAMAP-Rule" id="MF_00265"/>
    </source>
</evidence>
<dbReference type="Proteomes" id="UP000262172">
    <property type="component" value="Unassembled WGS sequence"/>
</dbReference>
<keyword evidence="5 6" id="KW-0460">Magnesium</keyword>
<comment type="function">
    <text evidence="6">Toxic component of a toxin-antitoxin (TA) system. An RNase.</text>
</comment>
<name>A0A371NZ65_9MICO</name>
<dbReference type="GO" id="GO:0004540">
    <property type="term" value="F:RNA nuclease activity"/>
    <property type="evidence" value="ECO:0007669"/>
    <property type="project" value="InterPro"/>
</dbReference>
<keyword evidence="3 6" id="KW-0479">Metal-binding</keyword>
<accession>A0A371NZ65</accession>
<dbReference type="NCBIfam" id="TIGR00028">
    <property type="entry name" value="Mtu_PIN_fam"/>
    <property type="match status" value="1"/>
</dbReference>
<evidence type="ECO:0000256" key="3">
    <source>
        <dbReference type="ARBA" id="ARBA00022723"/>
    </source>
</evidence>
<dbReference type="Pfam" id="PF01850">
    <property type="entry name" value="PIN"/>
    <property type="match status" value="1"/>
</dbReference>
<keyword evidence="6" id="KW-0800">Toxin</keyword>
<dbReference type="OrthoDB" id="556169at2"/>
<evidence type="ECO:0000313" key="9">
    <source>
        <dbReference type="Proteomes" id="UP000262172"/>
    </source>
</evidence>
<comment type="caution">
    <text evidence="8">The sequence shown here is derived from an EMBL/GenBank/DDBJ whole genome shotgun (WGS) entry which is preliminary data.</text>
</comment>
<reference evidence="8 9" key="1">
    <citation type="submission" date="2018-08" db="EMBL/GenBank/DDBJ databases">
        <title>Isolation, diversity and antifungal activity of Actinobacteria from cow dung.</title>
        <authorList>
            <person name="Ling L."/>
        </authorList>
    </citation>
    <scope>NUCLEOTIDE SEQUENCE [LARGE SCALE GENOMIC DNA]</scope>
    <source>
        <strain evidence="8 9">NEAU-LLE</strain>
    </source>
</reference>
<dbReference type="HAMAP" id="MF_00265">
    <property type="entry name" value="VapC_Nob1"/>
    <property type="match status" value="1"/>
</dbReference>
<dbReference type="EC" id="3.1.-.-" evidence="6"/>
<dbReference type="SUPFAM" id="SSF88723">
    <property type="entry name" value="PIN domain-like"/>
    <property type="match status" value="1"/>
</dbReference>
<dbReference type="InterPro" id="IPR006226">
    <property type="entry name" value="Mtu_PIN"/>
</dbReference>
<keyword evidence="9" id="KW-1185">Reference proteome</keyword>
<proteinExistence type="inferred from homology"/>
<sequence>MIAVDTNLLVYAHREDSPHHTAAAELLRGLAGGAAPWAIPWPCIHEFLAVVTHPRIYAPPTPPQLALEAVERLAALPNVRLLHEVPAHLEVLGGLLRGGTVTGARVHDARIAAICLTHGVGELWSADRDFSWFPALRVVNPLTREA</sequence>
<evidence type="ECO:0000256" key="2">
    <source>
        <dbReference type="ARBA" id="ARBA00022722"/>
    </source>
</evidence>
<dbReference type="GO" id="GO:0045926">
    <property type="term" value="P:negative regulation of growth"/>
    <property type="evidence" value="ECO:0007669"/>
    <property type="project" value="UniProtKB-ARBA"/>
</dbReference>
<keyword evidence="4 6" id="KW-0378">Hydrolase</keyword>
<dbReference type="GO" id="GO:0016788">
    <property type="term" value="F:hydrolase activity, acting on ester bonds"/>
    <property type="evidence" value="ECO:0007669"/>
    <property type="project" value="InterPro"/>
</dbReference>
<evidence type="ECO:0000313" key="8">
    <source>
        <dbReference type="EMBL" id="REJ08554.1"/>
    </source>
</evidence>
<feature type="binding site" evidence="6">
    <location>
        <position position="5"/>
    </location>
    <ligand>
        <name>Mg(2+)</name>
        <dbReference type="ChEBI" id="CHEBI:18420"/>
    </ligand>
</feature>
<dbReference type="InterPro" id="IPR002716">
    <property type="entry name" value="PIN_dom"/>
</dbReference>
<evidence type="ECO:0000259" key="7">
    <source>
        <dbReference type="Pfam" id="PF01850"/>
    </source>
</evidence>
<comment type="cofactor">
    <cofactor evidence="6">
        <name>Mg(2+)</name>
        <dbReference type="ChEBI" id="CHEBI:18420"/>
    </cofactor>
</comment>
<dbReference type="InterPro" id="IPR029060">
    <property type="entry name" value="PIN-like_dom_sf"/>
</dbReference>
<protein>
    <recommendedName>
        <fullName evidence="6">Ribonuclease VapC</fullName>
        <shortName evidence="6">RNase VapC</shortName>
        <ecNumber evidence="6">3.1.-.-</ecNumber>
    </recommendedName>
    <alternativeName>
        <fullName evidence="6">Toxin VapC</fullName>
    </alternativeName>
</protein>
<keyword evidence="1 6" id="KW-1277">Toxin-antitoxin system</keyword>
<evidence type="ECO:0000256" key="4">
    <source>
        <dbReference type="ARBA" id="ARBA00022801"/>
    </source>
</evidence>
<dbReference type="GO" id="GO:0090729">
    <property type="term" value="F:toxin activity"/>
    <property type="evidence" value="ECO:0007669"/>
    <property type="project" value="UniProtKB-KW"/>
</dbReference>
<dbReference type="AlphaFoldDB" id="A0A371NZ65"/>
<dbReference type="EMBL" id="QUAB01000010">
    <property type="protein sequence ID" value="REJ08554.1"/>
    <property type="molecule type" value="Genomic_DNA"/>
</dbReference>
<dbReference type="RefSeq" id="WP_116240460.1">
    <property type="nucleotide sequence ID" value="NZ_QUAB01000010.1"/>
</dbReference>
<feature type="domain" description="PIN" evidence="7">
    <location>
        <begin position="2"/>
        <end position="131"/>
    </location>
</feature>
<evidence type="ECO:0000256" key="5">
    <source>
        <dbReference type="ARBA" id="ARBA00022842"/>
    </source>
</evidence>
<keyword evidence="2 6" id="KW-0540">Nuclease</keyword>